<protein>
    <submittedName>
        <fullName evidence="1">Uncharacterized protein</fullName>
    </submittedName>
</protein>
<dbReference type="EMBL" id="RQGF01000012">
    <property type="protein sequence ID" value="TGL63757.1"/>
    <property type="molecule type" value="Genomic_DNA"/>
</dbReference>
<organism evidence="1 2">
    <name type="scientific">Leptospira sarikeiensis</name>
    <dbReference type="NCBI Taxonomy" id="2484943"/>
    <lineage>
        <taxon>Bacteria</taxon>
        <taxon>Pseudomonadati</taxon>
        <taxon>Spirochaetota</taxon>
        <taxon>Spirochaetia</taxon>
        <taxon>Leptospirales</taxon>
        <taxon>Leptospiraceae</taxon>
        <taxon>Leptospira</taxon>
    </lineage>
</organism>
<dbReference type="AlphaFoldDB" id="A0A4R9KAN4"/>
<accession>A0A4R9KAN4</accession>
<keyword evidence="2" id="KW-1185">Reference proteome</keyword>
<dbReference type="Proteomes" id="UP000297762">
    <property type="component" value="Unassembled WGS sequence"/>
</dbReference>
<gene>
    <name evidence="1" type="ORF">EHQ64_06440</name>
</gene>
<dbReference type="OrthoDB" id="326829at2"/>
<name>A0A4R9KAN4_9LEPT</name>
<comment type="caution">
    <text evidence="1">The sequence shown here is derived from an EMBL/GenBank/DDBJ whole genome shotgun (WGS) entry which is preliminary data.</text>
</comment>
<evidence type="ECO:0000313" key="1">
    <source>
        <dbReference type="EMBL" id="TGL63757.1"/>
    </source>
</evidence>
<reference evidence="1" key="1">
    <citation type="journal article" date="2019" name="PLoS Negl. Trop. Dis.">
        <title>Revisiting the worldwide diversity of Leptospira species in the environment.</title>
        <authorList>
            <person name="Vincent A.T."/>
            <person name="Schiettekatte O."/>
            <person name="Bourhy P."/>
            <person name="Veyrier F.J."/>
            <person name="Picardeau M."/>
        </authorList>
    </citation>
    <scope>NUCLEOTIDE SEQUENCE [LARGE SCALE GENOMIC DNA]</scope>
    <source>
        <strain evidence="1">201702455</strain>
    </source>
</reference>
<evidence type="ECO:0000313" key="2">
    <source>
        <dbReference type="Proteomes" id="UP000297762"/>
    </source>
</evidence>
<sequence length="195" mass="21988">MGGLDSIGTKEMSTMYCVRESGSYFSVEAPILSLKGINLTPICICPSCGTESRTPWVKSRGRLRDWAAFLEEVRDITCSNDSCSSKFSQKYILDYPKEVGTLNKSNLLKLMISWFEEYSGRSISFEEEEDSESLKWDPFFLSVPNWADHISTHLFANIMRYTPPRDLEGVLLGRRGMPLFGGFKSSKSDPDSSFA</sequence>
<proteinExistence type="predicted"/>